<dbReference type="Pfam" id="PF04101">
    <property type="entry name" value="Glyco_tran_28_C"/>
    <property type="match status" value="1"/>
</dbReference>
<evidence type="ECO:0000259" key="12">
    <source>
        <dbReference type="Pfam" id="PF04101"/>
    </source>
</evidence>
<comment type="caution">
    <text evidence="10">Lacks conserved residue(s) required for the propagation of feature annotation.</text>
</comment>
<dbReference type="PANTHER" id="PTHR21015:SF22">
    <property type="entry name" value="GLYCOSYLTRANSFERASE"/>
    <property type="match status" value="1"/>
</dbReference>
<dbReference type="SUPFAM" id="SSF53756">
    <property type="entry name" value="UDP-Glycosyltransferase/glycogen phosphorylase"/>
    <property type="match status" value="1"/>
</dbReference>
<dbReference type="InterPro" id="IPR004276">
    <property type="entry name" value="GlycoTrans_28_N"/>
</dbReference>
<dbReference type="GO" id="GO:0016740">
    <property type="term" value="F:transferase activity"/>
    <property type="evidence" value="ECO:0007669"/>
    <property type="project" value="UniProtKB-KW"/>
</dbReference>
<reference evidence="14" key="1">
    <citation type="journal article" date="2019" name="Int. J. Syst. Evol. Microbiol.">
        <title>The Global Catalogue of Microorganisms (GCM) 10K type strain sequencing project: providing services to taxonomists for standard genome sequencing and annotation.</title>
        <authorList>
            <consortium name="The Broad Institute Genomics Platform"/>
            <consortium name="The Broad Institute Genome Sequencing Center for Infectious Disease"/>
            <person name="Wu L."/>
            <person name="Ma J."/>
        </authorList>
    </citation>
    <scope>NUCLEOTIDE SEQUENCE [LARGE SCALE GENOMIC DNA]</scope>
    <source>
        <strain evidence="14">NBRC 112299</strain>
    </source>
</reference>
<feature type="binding site" evidence="10">
    <location>
        <position position="123"/>
    </location>
    <ligand>
        <name>UDP-N-acetyl-alpha-D-glucosamine</name>
        <dbReference type="ChEBI" id="CHEBI:57705"/>
    </ligand>
</feature>
<evidence type="ECO:0000259" key="11">
    <source>
        <dbReference type="Pfam" id="PF03033"/>
    </source>
</evidence>
<proteinExistence type="inferred from homology"/>
<dbReference type="Gene3D" id="3.40.50.2000">
    <property type="entry name" value="Glycogen Phosphorylase B"/>
    <property type="match status" value="2"/>
</dbReference>
<dbReference type="PANTHER" id="PTHR21015">
    <property type="entry name" value="UDP-N-ACETYLGLUCOSAMINE--N-ACETYLMURAMYL-(PENTAPEPTIDE) PYROPHOSPHORYL-UNDECAPRENOL N-ACETYLGLUCOSAMINE TRANSFERASE 1"/>
    <property type="match status" value="1"/>
</dbReference>
<evidence type="ECO:0000313" key="13">
    <source>
        <dbReference type="EMBL" id="GMA37168.1"/>
    </source>
</evidence>
<gene>
    <name evidence="10 13" type="primary">murG</name>
    <name evidence="13" type="ORF">GCM10025876_33720</name>
</gene>
<comment type="caution">
    <text evidence="13">The sequence shown here is derived from an EMBL/GenBank/DDBJ whole genome shotgun (WGS) entry which is preliminary data.</text>
</comment>
<feature type="domain" description="Glycosyltransferase family 28 N-terminal" evidence="11">
    <location>
        <begin position="4"/>
        <end position="141"/>
    </location>
</feature>
<accession>A0ABQ6IJ68</accession>
<sequence>MATFLVAGGGTAGHVNPMLATAHALRERGHDVAALGTAVGLEADLVPRAGLTLHEVPKVPLPRRPSMDLLRLPKNWAAAVSAASRAIEVSGADAVIGFGGYVSTPAYRAARKAGLPIIVHEANARPGIANRLGARWTEHVAVTAPGTPLPHATVTGMPLLPAVQELAQALADPTRAGDLRASARAALGWEADAPVVVITGGSLGAASLNAATVGAVARLVEHGIHVWHLTGRGKADEALRAQGDIPAALRGHYRVDEFSHDMSQVFAAASAVVCRSGAGAVAEATAMRLPAVYVPLPHGNGEQALNATPAVDAGAAVLVDDAALTAASLEQQVERLLLEPGVGDAMRAAAAQFGIIDGAARVAAMAEGAL</sequence>
<name>A0ABQ6IJ68_9MICO</name>
<keyword evidence="1 10" id="KW-1003">Cell membrane</keyword>
<dbReference type="EMBL" id="BSUN01000001">
    <property type="protein sequence ID" value="GMA37168.1"/>
    <property type="molecule type" value="Genomic_DNA"/>
</dbReference>
<keyword evidence="4 10" id="KW-0808">Transferase</keyword>
<comment type="similarity">
    <text evidence="10">Belongs to the glycosyltransferase 28 family. MurG subfamily.</text>
</comment>
<evidence type="ECO:0000256" key="10">
    <source>
        <dbReference type="HAMAP-Rule" id="MF_00033"/>
    </source>
</evidence>
<feature type="binding site" evidence="10">
    <location>
        <position position="303"/>
    </location>
    <ligand>
        <name>UDP-N-acetyl-alpha-D-glucosamine</name>
        <dbReference type="ChEBI" id="CHEBI:57705"/>
    </ligand>
</feature>
<evidence type="ECO:0000256" key="6">
    <source>
        <dbReference type="ARBA" id="ARBA00022984"/>
    </source>
</evidence>
<comment type="subcellular location">
    <subcellularLocation>
        <location evidence="10">Cell membrane</location>
        <topology evidence="10">Peripheral membrane protein</topology>
        <orientation evidence="10">Cytoplasmic side</orientation>
    </subcellularLocation>
</comment>
<comment type="pathway">
    <text evidence="10">Cell wall biogenesis; peptidoglycan biosynthesis.</text>
</comment>
<dbReference type="EC" id="2.4.1.227" evidence="10"/>
<feature type="domain" description="Glycosyl transferase family 28 C-terminal" evidence="12">
    <location>
        <begin position="195"/>
        <end position="359"/>
    </location>
</feature>
<dbReference type="Proteomes" id="UP001157125">
    <property type="component" value="Unassembled WGS sequence"/>
</dbReference>
<organism evidence="13 14">
    <name type="scientific">Demequina litorisediminis</name>
    <dbReference type="NCBI Taxonomy" id="1849022"/>
    <lineage>
        <taxon>Bacteria</taxon>
        <taxon>Bacillati</taxon>
        <taxon>Actinomycetota</taxon>
        <taxon>Actinomycetes</taxon>
        <taxon>Micrococcales</taxon>
        <taxon>Demequinaceae</taxon>
        <taxon>Demequina</taxon>
    </lineage>
</organism>
<keyword evidence="9 10" id="KW-0961">Cell wall biogenesis/degradation</keyword>
<protein>
    <recommendedName>
        <fullName evidence="10">UDP-N-acetylglucosamine--N-acetylmuramyl-(pentapeptide) pyrophosphoryl-undecaprenol N-acetylglucosamine transferase</fullName>
        <ecNumber evidence="10">2.4.1.227</ecNumber>
    </recommendedName>
    <alternativeName>
        <fullName evidence="10">Undecaprenyl-PP-MurNAc-pentapeptide-UDPGlcNAc GlcNAc transferase</fullName>
    </alternativeName>
</protein>
<evidence type="ECO:0000256" key="2">
    <source>
        <dbReference type="ARBA" id="ARBA00022618"/>
    </source>
</evidence>
<keyword evidence="8 10" id="KW-0131">Cell cycle</keyword>
<evidence type="ECO:0000256" key="8">
    <source>
        <dbReference type="ARBA" id="ARBA00023306"/>
    </source>
</evidence>
<evidence type="ECO:0000256" key="1">
    <source>
        <dbReference type="ARBA" id="ARBA00022475"/>
    </source>
</evidence>
<keyword evidence="7 10" id="KW-0472">Membrane</keyword>
<dbReference type="HAMAP" id="MF_00033">
    <property type="entry name" value="MurG"/>
    <property type="match status" value="1"/>
</dbReference>
<dbReference type="RefSeq" id="WP_284328982.1">
    <property type="nucleotide sequence ID" value="NZ_BSUN01000001.1"/>
</dbReference>
<evidence type="ECO:0000313" key="14">
    <source>
        <dbReference type="Proteomes" id="UP001157125"/>
    </source>
</evidence>
<evidence type="ECO:0000256" key="9">
    <source>
        <dbReference type="ARBA" id="ARBA00023316"/>
    </source>
</evidence>
<dbReference type="InterPro" id="IPR006009">
    <property type="entry name" value="GlcNAc_MurG"/>
</dbReference>
<evidence type="ECO:0000256" key="3">
    <source>
        <dbReference type="ARBA" id="ARBA00022676"/>
    </source>
</evidence>
<evidence type="ECO:0000256" key="5">
    <source>
        <dbReference type="ARBA" id="ARBA00022960"/>
    </source>
</evidence>
<dbReference type="Pfam" id="PF03033">
    <property type="entry name" value="Glyco_transf_28"/>
    <property type="match status" value="1"/>
</dbReference>
<comment type="function">
    <text evidence="10">Cell wall formation. Catalyzes the transfer of a GlcNAc subunit on undecaprenyl-pyrophosphoryl-MurNAc-pentapeptide (lipid intermediate I) to form undecaprenyl-pyrophosphoryl-MurNAc-(pentapeptide)GlcNAc (lipid intermediate II).</text>
</comment>
<keyword evidence="3 10" id="KW-0328">Glycosyltransferase</keyword>
<evidence type="ECO:0000256" key="4">
    <source>
        <dbReference type="ARBA" id="ARBA00022679"/>
    </source>
</evidence>
<keyword evidence="5 10" id="KW-0133">Cell shape</keyword>
<evidence type="ECO:0000256" key="7">
    <source>
        <dbReference type="ARBA" id="ARBA00023136"/>
    </source>
</evidence>
<dbReference type="CDD" id="cd03785">
    <property type="entry name" value="GT28_MurG"/>
    <property type="match status" value="1"/>
</dbReference>
<keyword evidence="14" id="KW-1185">Reference proteome</keyword>
<comment type="catalytic activity">
    <reaction evidence="10">
        <text>di-trans,octa-cis-undecaprenyl diphospho-N-acetyl-alpha-D-muramoyl-L-alanyl-D-glutamyl-meso-2,6-diaminopimeloyl-D-alanyl-D-alanine + UDP-N-acetyl-alpha-D-glucosamine = di-trans,octa-cis-undecaprenyl diphospho-[N-acetyl-alpha-D-glucosaminyl-(1-&gt;4)]-N-acetyl-alpha-D-muramoyl-L-alanyl-D-glutamyl-meso-2,6-diaminopimeloyl-D-alanyl-D-alanine + UDP + H(+)</text>
        <dbReference type="Rhea" id="RHEA:31227"/>
        <dbReference type="ChEBI" id="CHEBI:15378"/>
        <dbReference type="ChEBI" id="CHEBI:57705"/>
        <dbReference type="ChEBI" id="CHEBI:58223"/>
        <dbReference type="ChEBI" id="CHEBI:61387"/>
        <dbReference type="ChEBI" id="CHEBI:61388"/>
        <dbReference type="EC" id="2.4.1.227"/>
    </reaction>
</comment>
<keyword evidence="2 10" id="KW-0132">Cell division</keyword>
<keyword evidence="6 10" id="KW-0573">Peptidoglycan synthesis</keyword>
<feature type="binding site" evidence="10">
    <location>
        <begin position="11"/>
        <end position="13"/>
    </location>
    <ligand>
        <name>UDP-N-acetyl-alpha-D-glucosamine</name>
        <dbReference type="ChEBI" id="CHEBI:57705"/>
    </ligand>
</feature>
<dbReference type="InterPro" id="IPR007235">
    <property type="entry name" value="Glyco_trans_28_C"/>
</dbReference>
<feature type="binding site" evidence="10">
    <location>
        <position position="202"/>
    </location>
    <ligand>
        <name>UDP-N-acetyl-alpha-D-glucosamine</name>
        <dbReference type="ChEBI" id="CHEBI:57705"/>
    </ligand>
</feature>